<keyword evidence="1" id="KW-0812">Transmembrane</keyword>
<name>A0ABS1WME0_9FLAO</name>
<keyword evidence="1" id="KW-0472">Membrane</keyword>
<accession>A0ABS1WME0</accession>
<keyword evidence="1" id="KW-1133">Transmembrane helix</keyword>
<comment type="caution">
    <text evidence="2">The sequence shown here is derived from an EMBL/GenBank/DDBJ whole genome shotgun (WGS) entry which is preliminary data.</text>
</comment>
<keyword evidence="3" id="KW-1185">Reference proteome</keyword>
<sequence>MKHNQQEQYFLLKYVAVVLLLAILLPSVVKFTHVFEDHKHEVCTDYSTNHMHEIDLECEFFKFKLNTQYYTLLENFDLIIEDNFFKIKDTYYNFQFNYQQLSYSLRGPPFVV</sequence>
<dbReference type="RefSeq" id="WP_116822679.1">
    <property type="nucleotide sequence ID" value="NZ_JAEMEF010000009.1"/>
</dbReference>
<reference evidence="2 3" key="1">
    <citation type="submission" date="2020-12" db="EMBL/GenBank/DDBJ databases">
        <title>Olleya sediminilitoris sp. nov., isolated from a tidal flat.</title>
        <authorList>
            <person name="Park S."/>
            <person name="Yoon J.-H."/>
        </authorList>
    </citation>
    <scope>NUCLEOTIDE SEQUENCE [LARGE SCALE GENOMIC DNA]</scope>
    <source>
        <strain evidence="2 3">YSTF-M6</strain>
    </source>
</reference>
<evidence type="ECO:0008006" key="4">
    <source>
        <dbReference type="Google" id="ProtNLM"/>
    </source>
</evidence>
<dbReference type="EMBL" id="JAEMEF010000009">
    <property type="protein sequence ID" value="MBL7560270.1"/>
    <property type="molecule type" value="Genomic_DNA"/>
</dbReference>
<dbReference type="Proteomes" id="UP000605013">
    <property type="component" value="Unassembled WGS sequence"/>
</dbReference>
<proteinExistence type="predicted"/>
<evidence type="ECO:0000313" key="3">
    <source>
        <dbReference type="Proteomes" id="UP000605013"/>
    </source>
</evidence>
<feature type="transmembrane region" description="Helical" evidence="1">
    <location>
        <begin position="12"/>
        <end position="29"/>
    </location>
</feature>
<evidence type="ECO:0000313" key="2">
    <source>
        <dbReference type="EMBL" id="MBL7560270.1"/>
    </source>
</evidence>
<organism evidence="2 3">
    <name type="scientific">Olleya sediminilitoris</name>
    <dbReference type="NCBI Taxonomy" id="2795739"/>
    <lineage>
        <taxon>Bacteria</taxon>
        <taxon>Pseudomonadati</taxon>
        <taxon>Bacteroidota</taxon>
        <taxon>Flavobacteriia</taxon>
        <taxon>Flavobacteriales</taxon>
        <taxon>Flavobacteriaceae</taxon>
    </lineage>
</organism>
<evidence type="ECO:0000256" key="1">
    <source>
        <dbReference type="SAM" id="Phobius"/>
    </source>
</evidence>
<gene>
    <name evidence="2" type="ORF">JAO71_10710</name>
</gene>
<protein>
    <recommendedName>
        <fullName evidence="4">Transmembrane protein</fullName>
    </recommendedName>
</protein>